<dbReference type="AlphaFoldDB" id="A0AAW0CN32"/>
<dbReference type="EMBL" id="JAWWNJ010000016">
    <property type="protein sequence ID" value="KAK7040072.1"/>
    <property type="molecule type" value="Genomic_DNA"/>
</dbReference>
<keyword evidence="3" id="KW-1185">Reference proteome</keyword>
<reference evidence="2 3" key="1">
    <citation type="journal article" date="2024" name="J Genomics">
        <title>Draft genome sequencing and assembly of Favolaschia claudopus CIRM-BRFM 2984 isolated from oak limbs.</title>
        <authorList>
            <person name="Navarro D."/>
            <person name="Drula E."/>
            <person name="Chaduli D."/>
            <person name="Cazenave R."/>
            <person name="Ahrendt S."/>
            <person name="Wang J."/>
            <person name="Lipzen A."/>
            <person name="Daum C."/>
            <person name="Barry K."/>
            <person name="Grigoriev I.V."/>
            <person name="Favel A."/>
            <person name="Rosso M.N."/>
            <person name="Martin F."/>
        </authorList>
    </citation>
    <scope>NUCLEOTIDE SEQUENCE [LARGE SCALE GENOMIC DNA]</scope>
    <source>
        <strain evidence="2 3">CIRM-BRFM 2984</strain>
    </source>
</reference>
<feature type="compositionally biased region" description="Basic and acidic residues" evidence="1">
    <location>
        <begin position="9"/>
        <end position="35"/>
    </location>
</feature>
<dbReference type="Proteomes" id="UP001362999">
    <property type="component" value="Unassembled WGS sequence"/>
</dbReference>
<protein>
    <submittedName>
        <fullName evidence="2">Uncharacterized protein</fullName>
    </submittedName>
</protein>
<gene>
    <name evidence="2" type="ORF">R3P38DRAFT_2770190</name>
</gene>
<comment type="caution">
    <text evidence="2">The sequence shown here is derived from an EMBL/GenBank/DDBJ whole genome shotgun (WGS) entry which is preliminary data.</text>
</comment>
<evidence type="ECO:0000313" key="3">
    <source>
        <dbReference type="Proteomes" id="UP001362999"/>
    </source>
</evidence>
<feature type="compositionally biased region" description="Basic and acidic residues" evidence="1">
    <location>
        <begin position="166"/>
        <end position="175"/>
    </location>
</feature>
<evidence type="ECO:0000256" key="1">
    <source>
        <dbReference type="SAM" id="MobiDB-lite"/>
    </source>
</evidence>
<feature type="region of interest" description="Disordered" evidence="1">
    <location>
        <begin position="1"/>
        <end position="42"/>
    </location>
</feature>
<accession>A0AAW0CN32</accession>
<sequence>MASTTPGAGHEHRGEYGNRQRRLEARNAEEIGRDPQDEESCGKVVSINPRSNEAGRARADEENAFVEAEEPAHIEGEGITDVDGRRLRALYDIRERGGWGRLREGERVADALGSPRKRQVALPFVCGVDDGARATSAKPYDEEVRHNQGSSELVRAGVGSNPTKRIGRDVDRDDGGGDGAKGRRMLGEEAWVDYAGGLRNAPAWCGCWCRRESQRYHTSYLTLESGSRFREKGTETGGILLAIDTVGGNSA</sequence>
<evidence type="ECO:0000313" key="2">
    <source>
        <dbReference type="EMBL" id="KAK7040072.1"/>
    </source>
</evidence>
<organism evidence="2 3">
    <name type="scientific">Favolaschia claudopus</name>
    <dbReference type="NCBI Taxonomy" id="2862362"/>
    <lineage>
        <taxon>Eukaryota</taxon>
        <taxon>Fungi</taxon>
        <taxon>Dikarya</taxon>
        <taxon>Basidiomycota</taxon>
        <taxon>Agaricomycotina</taxon>
        <taxon>Agaricomycetes</taxon>
        <taxon>Agaricomycetidae</taxon>
        <taxon>Agaricales</taxon>
        <taxon>Marasmiineae</taxon>
        <taxon>Mycenaceae</taxon>
        <taxon>Favolaschia</taxon>
    </lineage>
</organism>
<feature type="region of interest" description="Disordered" evidence="1">
    <location>
        <begin position="154"/>
        <end position="181"/>
    </location>
</feature>
<name>A0AAW0CN32_9AGAR</name>
<proteinExistence type="predicted"/>